<evidence type="ECO:0000256" key="2">
    <source>
        <dbReference type="SAM" id="Coils"/>
    </source>
</evidence>
<proteinExistence type="predicted"/>
<feature type="coiled-coil region" evidence="2">
    <location>
        <begin position="295"/>
        <end position="322"/>
    </location>
</feature>
<accession>A0A6L2N686</accession>
<dbReference type="EMBL" id="BKCJ010008025">
    <property type="protein sequence ID" value="GEU80175.1"/>
    <property type="molecule type" value="Genomic_DNA"/>
</dbReference>
<organism evidence="4">
    <name type="scientific">Tanacetum cinerariifolium</name>
    <name type="common">Dalmatian daisy</name>
    <name type="synonym">Chrysanthemum cinerariifolium</name>
    <dbReference type="NCBI Taxonomy" id="118510"/>
    <lineage>
        <taxon>Eukaryota</taxon>
        <taxon>Viridiplantae</taxon>
        <taxon>Streptophyta</taxon>
        <taxon>Embryophyta</taxon>
        <taxon>Tracheophyta</taxon>
        <taxon>Spermatophyta</taxon>
        <taxon>Magnoliopsida</taxon>
        <taxon>eudicotyledons</taxon>
        <taxon>Gunneridae</taxon>
        <taxon>Pentapetalae</taxon>
        <taxon>asterids</taxon>
        <taxon>campanulids</taxon>
        <taxon>Asterales</taxon>
        <taxon>Asteraceae</taxon>
        <taxon>Asteroideae</taxon>
        <taxon>Anthemideae</taxon>
        <taxon>Anthemidinae</taxon>
        <taxon>Tanacetum</taxon>
    </lineage>
</organism>
<dbReference type="GO" id="GO:0003676">
    <property type="term" value="F:nucleic acid binding"/>
    <property type="evidence" value="ECO:0007669"/>
    <property type="project" value="InterPro"/>
</dbReference>
<evidence type="ECO:0000313" key="4">
    <source>
        <dbReference type="EMBL" id="GEU80175.1"/>
    </source>
</evidence>
<evidence type="ECO:0000259" key="3">
    <source>
        <dbReference type="PROSITE" id="PS50158"/>
    </source>
</evidence>
<dbReference type="SUPFAM" id="SSF57756">
    <property type="entry name" value="Retrovirus zinc finger-like domains"/>
    <property type="match status" value="1"/>
</dbReference>
<keyword evidence="1" id="KW-0863">Zinc-finger</keyword>
<dbReference type="InterPro" id="IPR036875">
    <property type="entry name" value="Znf_CCHC_sf"/>
</dbReference>
<keyword evidence="1" id="KW-0862">Zinc</keyword>
<dbReference type="Gene3D" id="4.10.60.10">
    <property type="entry name" value="Zinc finger, CCHC-type"/>
    <property type="match status" value="1"/>
</dbReference>
<keyword evidence="1" id="KW-0479">Metal-binding</keyword>
<feature type="non-terminal residue" evidence="4">
    <location>
        <position position="1"/>
    </location>
</feature>
<name>A0A6L2N686_TANCI</name>
<reference evidence="4" key="1">
    <citation type="journal article" date="2019" name="Sci. Rep.">
        <title>Draft genome of Tanacetum cinerariifolium, the natural source of mosquito coil.</title>
        <authorList>
            <person name="Yamashiro T."/>
            <person name="Shiraishi A."/>
            <person name="Satake H."/>
            <person name="Nakayama K."/>
        </authorList>
    </citation>
    <scope>NUCLEOTIDE SEQUENCE</scope>
</reference>
<dbReference type="InterPro" id="IPR001878">
    <property type="entry name" value="Znf_CCHC"/>
</dbReference>
<evidence type="ECO:0000256" key="1">
    <source>
        <dbReference type="PROSITE-ProRule" id="PRU00047"/>
    </source>
</evidence>
<dbReference type="AlphaFoldDB" id="A0A6L2N686"/>
<gene>
    <name evidence="4" type="ORF">Tci_052153</name>
</gene>
<sequence length="323" mass="36552">LQGFTLRDKDLQESKDPQVVILNGDSPIPIRVIDGVVQPVAPTTLNKEWRTHTLIWRNKKDLEDQSLNYLFNSLKIYEAEVKSSSTTSTTTQNIAFMSSQNTDSTNESVSAVASVSVASAKVPVSALPNVDTLSDDVIYSFFASQSNSSQLDNDDLKQIDVDDLEEMDLKWQMAMFDMSKVECYNCHMRGHFARECSYDWSFQAEEEPTNYALMAFTSSSSSSSDNEVASCSKACTKAYATLQSHYDKLTNDIRKSQFNVISYKTGLESVEARILVYQQNETVFEEDIKLLKLDVQLRDNALVDLRKKFEKAEQEKDELKLKL</sequence>
<dbReference type="GO" id="GO:0008270">
    <property type="term" value="F:zinc ion binding"/>
    <property type="evidence" value="ECO:0007669"/>
    <property type="project" value="UniProtKB-KW"/>
</dbReference>
<comment type="caution">
    <text evidence="4">The sequence shown here is derived from an EMBL/GenBank/DDBJ whole genome shotgun (WGS) entry which is preliminary data.</text>
</comment>
<keyword evidence="2" id="KW-0175">Coiled coil</keyword>
<feature type="domain" description="CCHC-type" evidence="3">
    <location>
        <begin position="183"/>
        <end position="196"/>
    </location>
</feature>
<protein>
    <recommendedName>
        <fullName evidence="3">CCHC-type domain-containing protein</fullName>
    </recommendedName>
</protein>
<dbReference type="PROSITE" id="PS50158">
    <property type="entry name" value="ZF_CCHC"/>
    <property type="match status" value="1"/>
</dbReference>